<evidence type="ECO:0000256" key="2">
    <source>
        <dbReference type="SAM" id="Phobius"/>
    </source>
</evidence>
<reference evidence="4" key="1">
    <citation type="journal article" date="2017" name="Nat. Ecol. Evol.">
        <title>Genome expansion and lineage-specific genetic innovations in the forest pathogenic fungi Armillaria.</title>
        <authorList>
            <person name="Sipos G."/>
            <person name="Prasanna A.N."/>
            <person name="Walter M.C."/>
            <person name="O'Connor E."/>
            <person name="Balint B."/>
            <person name="Krizsan K."/>
            <person name="Kiss B."/>
            <person name="Hess J."/>
            <person name="Varga T."/>
            <person name="Slot J."/>
            <person name="Riley R."/>
            <person name="Boka B."/>
            <person name="Rigling D."/>
            <person name="Barry K."/>
            <person name="Lee J."/>
            <person name="Mihaltcheva S."/>
            <person name="LaButti K."/>
            <person name="Lipzen A."/>
            <person name="Waldron R."/>
            <person name="Moloney N.M."/>
            <person name="Sperisen C."/>
            <person name="Kredics L."/>
            <person name="Vagvoelgyi C."/>
            <person name="Patrignani A."/>
            <person name="Fitzpatrick D."/>
            <person name="Nagy I."/>
            <person name="Doyle S."/>
            <person name="Anderson J.B."/>
            <person name="Grigoriev I.V."/>
            <person name="Gueldener U."/>
            <person name="Muensterkoetter M."/>
            <person name="Nagy L.G."/>
        </authorList>
    </citation>
    <scope>NUCLEOTIDE SEQUENCE [LARGE SCALE GENOMIC DNA]</scope>
    <source>
        <strain evidence="4">Ar21-2</strain>
    </source>
</reference>
<accession>A0A2H3CEM6</accession>
<gene>
    <name evidence="3" type="ORF">ARMGADRAFT_778858</name>
</gene>
<organism evidence="3 4">
    <name type="scientific">Armillaria gallica</name>
    <name type="common">Bulbous honey fungus</name>
    <name type="synonym">Armillaria bulbosa</name>
    <dbReference type="NCBI Taxonomy" id="47427"/>
    <lineage>
        <taxon>Eukaryota</taxon>
        <taxon>Fungi</taxon>
        <taxon>Dikarya</taxon>
        <taxon>Basidiomycota</taxon>
        <taxon>Agaricomycotina</taxon>
        <taxon>Agaricomycetes</taxon>
        <taxon>Agaricomycetidae</taxon>
        <taxon>Agaricales</taxon>
        <taxon>Marasmiineae</taxon>
        <taxon>Physalacriaceae</taxon>
        <taxon>Armillaria</taxon>
    </lineage>
</organism>
<dbReference type="Proteomes" id="UP000217790">
    <property type="component" value="Unassembled WGS sequence"/>
</dbReference>
<evidence type="ECO:0000313" key="3">
    <source>
        <dbReference type="EMBL" id="PBK81511.1"/>
    </source>
</evidence>
<feature type="region of interest" description="Disordered" evidence="1">
    <location>
        <begin position="1"/>
        <end position="44"/>
    </location>
</feature>
<feature type="compositionally biased region" description="Polar residues" evidence="1">
    <location>
        <begin position="1"/>
        <end position="12"/>
    </location>
</feature>
<proteinExistence type="predicted"/>
<dbReference type="EMBL" id="KZ293729">
    <property type="protein sequence ID" value="PBK81511.1"/>
    <property type="molecule type" value="Genomic_DNA"/>
</dbReference>
<dbReference type="InParanoid" id="A0A2H3CEM6"/>
<sequence length="87" mass="9979">MDPQKTNPSYASTPERESRYECPATPSARRRHPPLLAKPRPMPSRTRWMQERVKNIGVQLRVDRLLYICYVVVGEIGCVISLSTHGE</sequence>
<keyword evidence="2" id="KW-0472">Membrane</keyword>
<keyword evidence="2" id="KW-0812">Transmembrane</keyword>
<protein>
    <submittedName>
        <fullName evidence="3">Uncharacterized protein</fullName>
    </submittedName>
</protein>
<keyword evidence="4" id="KW-1185">Reference proteome</keyword>
<name>A0A2H3CEM6_ARMGA</name>
<keyword evidence="2" id="KW-1133">Transmembrane helix</keyword>
<evidence type="ECO:0000313" key="4">
    <source>
        <dbReference type="Proteomes" id="UP000217790"/>
    </source>
</evidence>
<dbReference type="AlphaFoldDB" id="A0A2H3CEM6"/>
<evidence type="ECO:0000256" key="1">
    <source>
        <dbReference type="SAM" id="MobiDB-lite"/>
    </source>
</evidence>
<feature type="transmembrane region" description="Helical" evidence="2">
    <location>
        <begin position="65"/>
        <end position="84"/>
    </location>
</feature>